<feature type="region of interest" description="Disordered" evidence="10">
    <location>
        <begin position="1"/>
        <end position="107"/>
    </location>
</feature>
<dbReference type="PANTHER" id="PTHR21527">
    <property type="entry name" value="NUCLEOPORIN NUP35"/>
    <property type="match status" value="1"/>
</dbReference>
<comment type="subcellular location">
    <subcellularLocation>
        <location evidence="1">Nucleus</location>
        <location evidence="1">Nuclear pore complex</location>
    </subcellularLocation>
</comment>
<sequence length="302" mass="32934">MEGGFNSNDNGTAASYWSYTPSRSTPQPGMTSSPRRQSRLLSINSPKALSTVPHVQPANLGVPPSGQFDSMMDLSGYPSSLKGPSSSDFSFGSNSAPGRNPFENPNDDLPPLGHRDTIFFDHEPESHINEMEISALLSPIRPPASSAAVNTFNAPKTASKMPSSRVPVAMPRQTYSVLVFGFPPGSVASILDRFQGYGQVLSHSVGHGNWLRLQYTDRIGADQALQQDGRIINSSFMIGVKHADDIAMQPAMEVTRGGSTMTQRILPNRTKSARPPYDAVELEKPYPNDSICYKFISWITNW</sequence>
<dbReference type="FunFam" id="3.30.70.330:FF:000095">
    <property type="entry name" value="Putative Nucleoporin NUP53"/>
    <property type="match status" value="1"/>
</dbReference>
<evidence type="ECO:0000256" key="1">
    <source>
        <dbReference type="ARBA" id="ARBA00004567"/>
    </source>
</evidence>
<keyword evidence="7 9" id="KW-0906">Nuclear pore complex</keyword>
<comment type="similarity">
    <text evidence="2">Belongs to the Nup35 family.</text>
</comment>
<dbReference type="InterPro" id="IPR035979">
    <property type="entry name" value="RBD_domain_sf"/>
</dbReference>
<evidence type="ECO:0000256" key="6">
    <source>
        <dbReference type="ARBA" id="ARBA00023010"/>
    </source>
</evidence>
<dbReference type="GO" id="GO:0044615">
    <property type="term" value="C:nuclear pore nuclear basket"/>
    <property type="evidence" value="ECO:0007669"/>
    <property type="project" value="TreeGrafter"/>
</dbReference>
<keyword evidence="8 9" id="KW-0539">Nucleus</keyword>
<evidence type="ECO:0000256" key="10">
    <source>
        <dbReference type="SAM" id="MobiDB-lite"/>
    </source>
</evidence>
<dbReference type="GO" id="GO:0044613">
    <property type="term" value="C:nuclear pore central transport channel"/>
    <property type="evidence" value="ECO:0007669"/>
    <property type="project" value="TreeGrafter"/>
</dbReference>
<dbReference type="PANTHER" id="PTHR21527:SF6">
    <property type="entry name" value="NUCLEOPORIN NUP35"/>
    <property type="match status" value="1"/>
</dbReference>
<feature type="compositionally biased region" description="Low complexity" evidence="10">
    <location>
        <begin position="85"/>
        <end position="95"/>
    </location>
</feature>
<evidence type="ECO:0000313" key="12">
    <source>
        <dbReference type="EMBL" id="CRZ03886.1"/>
    </source>
</evidence>
<organism evidence="12">
    <name type="scientific">Spongospora subterranea</name>
    <dbReference type="NCBI Taxonomy" id="70186"/>
    <lineage>
        <taxon>Eukaryota</taxon>
        <taxon>Sar</taxon>
        <taxon>Rhizaria</taxon>
        <taxon>Endomyxa</taxon>
        <taxon>Phytomyxea</taxon>
        <taxon>Plasmodiophorida</taxon>
        <taxon>Plasmodiophoridae</taxon>
        <taxon>Spongospora</taxon>
    </lineage>
</organism>
<dbReference type="InterPro" id="IPR012677">
    <property type="entry name" value="Nucleotide-bd_a/b_plait_sf"/>
</dbReference>
<proteinExistence type="inferred from homology"/>
<evidence type="ECO:0000256" key="5">
    <source>
        <dbReference type="ARBA" id="ARBA00022927"/>
    </source>
</evidence>
<dbReference type="GO" id="GO:0051028">
    <property type="term" value="P:mRNA transport"/>
    <property type="evidence" value="ECO:0007669"/>
    <property type="project" value="UniProtKB-UniRule"/>
</dbReference>
<evidence type="ECO:0000256" key="7">
    <source>
        <dbReference type="ARBA" id="ARBA00023132"/>
    </source>
</evidence>
<dbReference type="Gene3D" id="3.30.70.330">
    <property type="match status" value="1"/>
</dbReference>
<dbReference type="InterPro" id="IPR007846">
    <property type="entry name" value="RRM_NUP35_dom"/>
</dbReference>
<dbReference type="GO" id="GO:0006999">
    <property type="term" value="P:nuclear pore organization"/>
    <property type="evidence" value="ECO:0007669"/>
    <property type="project" value="TreeGrafter"/>
</dbReference>
<evidence type="ECO:0000256" key="8">
    <source>
        <dbReference type="ARBA" id="ARBA00023242"/>
    </source>
</evidence>
<dbReference type="GO" id="GO:0005543">
    <property type="term" value="F:phospholipid binding"/>
    <property type="evidence" value="ECO:0007669"/>
    <property type="project" value="TreeGrafter"/>
</dbReference>
<keyword evidence="3 9" id="KW-0813">Transport</keyword>
<dbReference type="CDD" id="cd12441">
    <property type="entry name" value="RRM_Nup53_like"/>
    <property type="match status" value="1"/>
</dbReference>
<feature type="compositionally biased region" description="Polar residues" evidence="10">
    <location>
        <begin position="1"/>
        <end position="48"/>
    </location>
</feature>
<dbReference type="GO" id="GO:0003676">
    <property type="term" value="F:nucleic acid binding"/>
    <property type="evidence" value="ECO:0007669"/>
    <property type="project" value="InterPro"/>
</dbReference>
<dbReference type="SUPFAM" id="SSF54928">
    <property type="entry name" value="RNA-binding domain, RBD"/>
    <property type="match status" value="1"/>
</dbReference>
<dbReference type="PROSITE" id="PS51472">
    <property type="entry name" value="RRM_NUP35"/>
    <property type="match status" value="1"/>
</dbReference>
<dbReference type="EMBL" id="HACM01003444">
    <property type="protein sequence ID" value="CRZ03886.1"/>
    <property type="molecule type" value="Transcribed_RNA"/>
</dbReference>
<name>A0A0H5QQY4_9EUKA</name>
<dbReference type="AlphaFoldDB" id="A0A0H5QQY4"/>
<protein>
    <recommendedName>
        <fullName evidence="11">RRM Nup35-type domain-containing protein</fullName>
    </recommendedName>
</protein>
<dbReference type="GO" id="GO:0006607">
    <property type="term" value="P:NLS-bearing protein import into nucleus"/>
    <property type="evidence" value="ECO:0007669"/>
    <property type="project" value="TreeGrafter"/>
</dbReference>
<dbReference type="Pfam" id="PF05172">
    <property type="entry name" value="RRM_Nup35"/>
    <property type="match status" value="1"/>
</dbReference>
<evidence type="ECO:0000256" key="4">
    <source>
        <dbReference type="ARBA" id="ARBA00022816"/>
    </source>
</evidence>
<accession>A0A0H5QQY4</accession>
<feature type="domain" description="RRM Nup35-type" evidence="11">
    <location>
        <begin position="171"/>
        <end position="250"/>
    </location>
</feature>
<keyword evidence="6" id="KW-0811">Translocation</keyword>
<evidence type="ECO:0000256" key="3">
    <source>
        <dbReference type="ARBA" id="ARBA00022448"/>
    </source>
</evidence>
<evidence type="ECO:0000259" key="11">
    <source>
        <dbReference type="PROSITE" id="PS51472"/>
    </source>
</evidence>
<keyword evidence="4 9" id="KW-0509">mRNA transport</keyword>
<keyword evidence="5" id="KW-0653">Protein transport</keyword>
<dbReference type="GO" id="GO:0017056">
    <property type="term" value="F:structural constituent of nuclear pore"/>
    <property type="evidence" value="ECO:0007669"/>
    <property type="project" value="TreeGrafter"/>
</dbReference>
<reference evidence="12" key="1">
    <citation type="submission" date="2015-04" db="EMBL/GenBank/DDBJ databases">
        <title>The genome sequence of the plant pathogenic Rhizarian Plasmodiophora brassicae reveals insights in its biotrophic life cycle and the origin of chitin synthesis.</title>
        <authorList>
            <person name="Schwelm A."/>
            <person name="Fogelqvist J."/>
            <person name="Knaust A."/>
            <person name="Julke S."/>
            <person name="Lilja T."/>
            <person name="Dhandapani V."/>
            <person name="Bonilla-Rosso G."/>
            <person name="Karlsson M."/>
            <person name="Shevchenko A."/>
            <person name="Choi S.R."/>
            <person name="Kim H.G."/>
            <person name="Park J.Y."/>
            <person name="Lim Y.P."/>
            <person name="Ludwig-Muller J."/>
            <person name="Dixelius C."/>
        </authorList>
    </citation>
    <scope>NUCLEOTIDE SEQUENCE</scope>
    <source>
        <tissue evidence="12">Potato root galls</tissue>
    </source>
</reference>
<evidence type="ECO:0000256" key="2">
    <source>
        <dbReference type="ARBA" id="ARBA00009454"/>
    </source>
</evidence>
<evidence type="ECO:0000256" key="9">
    <source>
        <dbReference type="PROSITE-ProRule" id="PRU00804"/>
    </source>
</evidence>